<protein>
    <submittedName>
        <fullName evidence="2">PEP-CTERM sorting domain-containing protein</fullName>
    </submittedName>
</protein>
<evidence type="ECO:0000259" key="1">
    <source>
        <dbReference type="Pfam" id="PF07589"/>
    </source>
</evidence>
<name>A0A9X2FCI4_9BACT</name>
<sequence>MISAGFANAAVLDVKFAQTPAEAAGAGYIANDVLVSFDSNLRGQQMVIELTSGDIYQNAAFGANIAPNPALFGVDAGVEFDTFVTIGGLTSTSAMPVLTVGAAANLAPGSSAKISDTDGFNYAWAPGVGTDIPSGTDVPTARVTLSPDANGTLQYFSNADPGDAPLTMLSVPIMNGVIGGDPGDPTDPAPGSTIDLTDKWVDFSDLLAGAIGALDDTVFTGQPTIDNDVFTIPAWDETSIDLGINRAVAASKAYGVQTGILTVPSSEGDLQFTVTATVPEPSTLAIAGLALVGLVGFARRK</sequence>
<reference evidence="2" key="1">
    <citation type="submission" date="2022-06" db="EMBL/GenBank/DDBJ databases">
        <title>Aeoliella straminimaris, a novel planctomycete from sediments.</title>
        <authorList>
            <person name="Vitorino I.R."/>
            <person name="Lage O.M."/>
        </authorList>
    </citation>
    <scope>NUCLEOTIDE SEQUENCE</scope>
    <source>
        <strain evidence="2">ICT_H6.2</strain>
    </source>
</reference>
<comment type="caution">
    <text evidence="2">The sequence shown here is derived from an EMBL/GenBank/DDBJ whole genome shotgun (WGS) entry which is preliminary data.</text>
</comment>
<evidence type="ECO:0000313" key="2">
    <source>
        <dbReference type="EMBL" id="MCO6043476.1"/>
    </source>
</evidence>
<evidence type="ECO:0000313" key="3">
    <source>
        <dbReference type="Proteomes" id="UP001155241"/>
    </source>
</evidence>
<dbReference type="InterPro" id="IPR013424">
    <property type="entry name" value="Ice-binding_C"/>
</dbReference>
<dbReference type="NCBIfam" id="TIGR02595">
    <property type="entry name" value="PEP_CTERM"/>
    <property type="match status" value="1"/>
</dbReference>
<dbReference type="Proteomes" id="UP001155241">
    <property type="component" value="Unassembled WGS sequence"/>
</dbReference>
<keyword evidence="3" id="KW-1185">Reference proteome</keyword>
<accession>A0A9X2FCI4</accession>
<dbReference type="EMBL" id="JAMXLR010000024">
    <property type="protein sequence ID" value="MCO6043476.1"/>
    <property type="molecule type" value="Genomic_DNA"/>
</dbReference>
<dbReference type="AlphaFoldDB" id="A0A9X2FCI4"/>
<dbReference type="RefSeq" id="WP_252851582.1">
    <property type="nucleotide sequence ID" value="NZ_JAMXLR010000024.1"/>
</dbReference>
<feature type="domain" description="Ice-binding protein C-terminal" evidence="1">
    <location>
        <begin position="277"/>
        <end position="300"/>
    </location>
</feature>
<organism evidence="2 3">
    <name type="scientific">Aeoliella straminimaris</name>
    <dbReference type="NCBI Taxonomy" id="2954799"/>
    <lineage>
        <taxon>Bacteria</taxon>
        <taxon>Pseudomonadati</taxon>
        <taxon>Planctomycetota</taxon>
        <taxon>Planctomycetia</taxon>
        <taxon>Pirellulales</taxon>
        <taxon>Lacipirellulaceae</taxon>
        <taxon>Aeoliella</taxon>
    </lineage>
</organism>
<proteinExistence type="predicted"/>
<dbReference type="Pfam" id="PF07589">
    <property type="entry name" value="PEP-CTERM"/>
    <property type="match status" value="1"/>
</dbReference>
<gene>
    <name evidence="2" type="ORF">NG895_06115</name>
</gene>